<comment type="caution">
    <text evidence="2">The sequence shown here is derived from an EMBL/GenBank/DDBJ whole genome shotgun (WGS) entry which is preliminary data.</text>
</comment>
<evidence type="ECO:0000313" key="2">
    <source>
        <dbReference type="EMBL" id="KAJ7691456.1"/>
    </source>
</evidence>
<gene>
    <name evidence="2" type="ORF">B0H17DRAFT_1063198</name>
</gene>
<accession>A0AAD7DHL9</accession>
<sequence length="121" mass="13267">MSPSSWAAIRQAPGLKIFGIFLVGLVYLASHNLPHFPVVGPRIRFDLQMLLGLVSLVLPSMRNGNSFHLPQNQQCSIYSTRFSHAASIRLNLLLGEPLPATISFPPGATNGKFRIDGESQR</sequence>
<name>A0AAD7DHL9_MYCRO</name>
<dbReference type="Proteomes" id="UP001221757">
    <property type="component" value="Unassembled WGS sequence"/>
</dbReference>
<proteinExistence type="predicted"/>
<dbReference type="AlphaFoldDB" id="A0AAD7DHL9"/>
<organism evidence="2 3">
    <name type="scientific">Mycena rosella</name>
    <name type="common">Pink bonnet</name>
    <name type="synonym">Agaricus rosellus</name>
    <dbReference type="NCBI Taxonomy" id="1033263"/>
    <lineage>
        <taxon>Eukaryota</taxon>
        <taxon>Fungi</taxon>
        <taxon>Dikarya</taxon>
        <taxon>Basidiomycota</taxon>
        <taxon>Agaricomycotina</taxon>
        <taxon>Agaricomycetes</taxon>
        <taxon>Agaricomycetidae</taxon>
        <taxon>Agaricales</taxon>
        <taxon>Marasmiineae</taxon>
        <taxon>Mycenaceae</taxon>
        <taxon>Mycena</taxon>
    </lineage>
</organism>
<protein>
    <submittedName>
        <fullName evidence="2">Uncharacterized protein</fullName>
    </submittedName>
</protein>
<dbReference type="EMBL" id="JARKIE010000058">
    <property type="protein sequence ID" value="KAJ7691456.1"/>
    <property type="molecule type" value="Genomic_DNA"/>
</dbReference>
<reference evidence="2" key="1">
    <citation type="submission" date="2023-03" db="EMBL/GenBank/DDBJ databases">
        <title>Massive genome expansion in bonnet fungi (Mycena s.s.) driven by repeated elements and novel gene families across ecological guilds.</title>
        <authorList>
            <consortium name="Lawrence Berkeley National Laboratory"/>
            <person name="Harder C.B."/>
            <person name="Miyauchi S."/>
            <person name="Viragh M."/>
            <person name="Kuo A."/>
            <person name="Thoen E."/>
            <person name="Andreopoulos B."/>
            <person name="Lu D."/>
            <person name="Skrede I."/>
            <person name="Drula E."/>
            <person name="Henrissat B."/>
            <person name="Morin E."/>
            <person name="Kohler A."/>
            <person name="Barry K."/>
            <person name="LaButti K."/>
            <person name="Morin E."/>
            <person name="Salamov A."/>
            <person name="Lipzen A."/>
            <person name="Mereny Z."/>
            <person name="Hegedus B."/>
            <person name="Baldrian P."/>
            <person name="Stursova M."/>
            <person name="Weitz H."/>
            <person name="Taylor A."/>
            <person name="Grigoriev I.V."/>
            <person name="Nagy L.G."/>
            <person name="Martin F."/>
            <person name="Kauserud H."/>
        </authorList>
    </citation>
    <scope>NUCLEOTIDE SEQUENCE</scope>
    <source>
        <strain evidence="2">CBHHK067</strain>
    </source>
</reference>
<keyword evidence="3" id="KW-1185">Reference proteome</keyword>
<keyword evidence="1" id="KW-0812">Transmembrane</keyword>
<keyword evidence="1" id="KW-0472">Membrane</keyword>
<keyword evidence="1" id="KW-1133">Transmembrane helix</keyword>
<feature type="transmembrane region" description="Helical" evidence="1">
    <location>
        <begin position="12"/>
        <end position="30"/>
    </location>
</feature>
<evidence type="ECO:0000256" key="1">
    <source>
        <dbReference type="SAM" id="Phobius"/>
    </source>
</evidence>
<evidence type="ECO:0000313" key="3">
    <source>
        <dbReference type="Proteomes" id="UP001221757"/>
    </source>
</evidence>